<gene>
    <name evidence="1" type="ORF">BCR25_04130</name>
</gene>
<evidence type="ECO:0000313" key="1">
    <source>
        <dbReference type="EMBL" id="OEG16792.1"/>
    </source>
</evidence>
<dbReference type="OrthoDB" id="2471595at2"/>
<accession>A0A1E5GVT5</accession>
<evidence type="ECO:0008006" key="3">
    <source>
        <dbReference type="Google" id="ProtNLM"/>
    </source>
</evidence>
<dbReference type="SUPFAM" id="SSF56784">
    <property type="entry name" value="HAD-like"/>
    <property type="match status" value="1"/>
</dbReference>
<evidence type="ECO:0000313" key="2">
    <source>
        <dbReference type="Proteomes" id="UP000095094"/>
    </source>
</evidence>
<comment type="caution">
    <text evidence="1">The sequence shown here is derived from an EMBL/GenBank/DDBJ whole genome shotgun (WGS) entry which is preliminary data.</text>
</comment>
<dbReference type="RefSeq" id="WP_069663189.1">
    <property type="nucleotide sequence ID" value="NZ_JBHUJJ010000001.1"/>
</dbReference>
<sequence>MEIIAIDIDGTLTGNELECQLYSKWLGRKIKPSELTDYDVTKVLGMTKEFEKLKWLENAFYFYKNVEIDEIATKKIMEIASGYDHVIIMTKRFGWSSTVTSEWLDTHNIRYDKLVCTNEYSKMLFLDAYGITGIVEDNPYLTREIKNCRKGIKTYLVERPYNSVDDCDVYIKGSF</sequence>
<name>A0A1E5GVT5_9ENTE</name>
<dbReference type="Proteomes" id="UP000095094">
    <property type="component" value="Unassembled WGS sequence"/>
</dbReference>
<proteinExistence type="predicted"/>
<dbReference type="InterPro" id="IPR023214">
    <property type="entry name" value="HAD_sf"/>
</dbReference>
<dbReference type="InterPro" id="IPR036412">
    <property type="entry name" value="HAD-like_sf"/>
</dbReference>
<keyword evidence="2" id="KW-1185">Reference proteome</keyword>
<protein>
    <recommendedName>
        <fullName evidence="3">Nucleotidase</fullName>
    </recommendedName>
</protein>
<reference evidence="2" key="1">
    <citation type="submission" date="2016-09" db="EMBL/GenBank/DDBJ databases">
        <authorList>
            <person name="Gulvik C.A."/>
        </authorList>
    </citation>
    <scope>NUCLEOTIDE SEQUENCE [LARGE SCALE GENOMIC DNA]</scope>
    <source>
        <strain evidence="2">LMG 8895</strain>
    </source>
</reference>
<dbReference type="EMBL" id="MIJY01000012">
    <property type="protein sequence ID" value="OEG16792.1"/>
    <property type="molecule type" value="Genomic_DNA"/>
</dbReference>
<organism evidence="1 2">
    <name type="scientific">Enterococcus termitis</name>
    <dbReference type="NCBI Taxonomy" id="332950"/>
    <lineage>
        <taxon>Bacteria</taxon>
        <taxon>Bacillati</taxon>
        <taxon>Bacillota</taxon>
        <taxon>Bacilli</taxon>
        <taxon>Lactobacillales</taxon>
        <taxon>Enterococcaceae</taxon>
        <taxon>Enterococcus</taxon>
    </lineage>
</organism>
<dbReference type="Gene3D" id="3.40.50.1000">
    <property type="entry name" value="HAD superfamily/HAD-like"/>
    <property type="match status" value="1"/>
</dbReference>
<dbReference type="AlphaFoldDB" id="A0A1E5GVT5"/>